<name>A0A1J5RDE7_9ZZZZ</name>
<comment type="caution">
    <text evidence="11">The sequence shown here is derived from an EMBL/GenBank/DDBJ whole genome shotgun (WGS) entry which is preliminary data.</text>
</comment>
<keyword evidence="4" id="KW-0813">Transport</keyword>
<keyword evidence="11" id="KW-0969">Cilium</keyword>
<dbReference type="InterPro" id="IPR000563">
    <property type="entry name" value="Flag_FliH"/>
</dbReference>
<evidence type="ECO:0000256" key="2">
    <source>
        <dbReference type="ARBA" id="ARBA00004496"/>
    </source>
</evidence>
<gene>
    <name evidence="11" type="primary">fliH_6</name>
    <name evidence="11" type="ORF">GALL_304750</name>
</gene>
<comment type="function">
    <text evidence="1">Needed for flagellar regrowth and assembly.</text>
</comment>
<comment type="subcellular location">
    <subcellularLocation>
        <location evidence="2">Cytoplasm</location>
    </subcellularLocation>
</comment>
<dbReference type="Pfam" id="PF02108">
    <property type="entry name" value="FliH"/>
    <property type="match status" value="1"/>
</dbReference>
<evidence type="ECO:0000256" key="6">
    <source>
        <dbReference type="ARBA" id="ARBA00022795"/>
    </source>
</evidence>
<dbReference type="GO" id="GO:0005829">
    <property type="term" value="C:cytosol"/>
    <property type="evidence" value="ECO:0007669"/>
    <property type="project" value="TreeGrafter"/>
</dbReference>
<evidence type="ECO:0000256" key="4">
    <source>
        <dbReference type="ARBA" id="ARBA00022448"/>
    </source>
</evidence>
<dbReference type="PRINTS" id="PR01003">
    <property type="entry name" value="FLGFLIH"/>
</dbReference>
<dbReference type="InterPro" id="IPR051472">
    <property type="entry name" value="T3SS_Stator/FliH"/>
</dbReference>
<evidence type="ECO:0000256" key="1">
    <source>
        <dbReference type="ARBA" id="ARBA00003041"/>
    </source>
</evidence>
<keyword evidence="7" id="KW-0653">Protein transport</keyword>
<reference evidence="11" key="1">
    <citation type="submission" date="2016-10" db="EMBL/GenBank/DDBJ databases">
        <title>Sequence of Gallionella enrichment culture.</title>
        <authorList>
            <person name="Poehlein A."/>
            <person name="Muehling M."/>
            <person name="Daniel R."/>
        </authorList>
    </citation>
    <scope>NUCLEOTIDE SEQUENCE</scope>
</reference>
<comment type="similarity">
    <text evidence="3">Belongs to the FliH family.</text>
</comment>
<evidence type="ECO:0000313" key="11">
    <source>
        <dbReference type="EMBL" id="OIQ87667.1"/>
    </source>
</evidence>
<dbReference type="PANTHER" id="PTHR34982:SF1">
    <property type="entry name" value="FLAGELLAR ASSEMBLY PROTEIN FLIH"/>
    <property type="match status" value="1"/>
</dbReference>
<sequence>MSDIIPKESAAQARVWLAPELGSSPGAARSRDADLRDDSPIKLPTAQGLESVFDTARAQGHEEGRRQGWAEGHAAGLEAGRAQAQADLAALRAVLQRLAAPVQQLESDLETAVVALALEIARQVVTRELHTHPEQLLDLLHRALSAFPAHAGVPWVRLHPDDVKLLQELAPDLEAGGVSLIADPTLQRGDLMLASGSDAQRATPDRRWRPRSGHDTQSELNLRIEERWRQVMARLFEEGSL</sequence>
<organism evidence="11">
    <name type="scientific">mine drainage metagenome</name>
    <dbReference type="NCBI Taxonomy" id="410659"/>
    <lineage>
        <taxon>unclassified sequences</taxon>
        <taxon>metagenomes</taxon>
        <taxon>ecological metagenomes</taxon>
    </lineage>
</organism>
<protein>
    <submittedName>
        <fullName evidence="11">Flagellar assembly protein FliH</fullName>
    </submittedName>
</protein>
<keyword evidence="11" id="KW-0282">Flagellum</keyword>
<feature type="region of interest" description="Disordered" evidence="9">
    <location>
        <begin position="194"/>
        <end position="216"/>
    </location>
</feature>
<feature type="compositionally biased region" description="Basic and acidic residues" evidence="9">
    <location>
        <begin position="203"/>
        <end position="216"/>
    </location>
</feature>
<evidence type="ECO:0000256" key="7">
    <source>
        <dbReference type="ARBA" id="ARBA00022927"/>
    </source>
</evidence>
<dbReference type="GO" id="GO:0015031">
    <property type="term" value="P:protein transport"/>
    <property type="evidence" value="ECO:0007669"/>
    <property type="project" value="UniProtKB-KW"/>
</dbReference>
<dbReference type="GO" id="GO:0071973">
    <property type="term" value="P:bacterial-type flagellum-dependent cell motility"/>
    <property type="evidence" value="ECO:0007669"/>
    <property type="project" value="InterPro"/>
</dbReference>
<dbReference type="PANTHER" id="PTHR34982">
    <property type="entry name" value="YOP PROTEINS TRANSLOCATION PROTEIN L"/>
    <property type="match status" value="1"/>
</dbReference>
<keyword evidence="6" id="KW-1005">Bacterial flagellum biogenesis</keyword>
<dbReference type="GO" id="GO:0044781">
    <property type="term" value="P:bacterial-type flagellum organization"/>
    <property type="evidence" value="ECO:0007669"/>
    <property type="project" value="UniProtKB-KW"/>
</dbReference>
<feature type="domain" description="Flagellar assembly protein FliH/Type III secretion system HrpE" evidence="10">
    <location>
        <begin position="88"/>
        <end position="209"/>
    </location>
</feature>
<feature type="region of interest" description="Disordered" evidence="9">
    <location>
        <begin position="17"/>
        <end position="40"/>
    </location>
</feature>
<evidence type="ECO:0000256" key="3">
    <source>
        <dbReference type="ARBA" id="ARBA00006602"/>
    </source>
</evidence>
<keyword evidence="8" id="KW-1006">Bacterial flagellum protein export</keyword>
<dbReference type="AlphaFoldDB" id="A0A1J5RDE7"/>
<dbReference type="EMBL" id="MLJW01000411">
    <property type="protein sequence ID" value="OIQ87667.1"/>
    <property type="molecule type" value="Genomic_DNA"/>
</dbReference>
<keyword evidence="11" id="KW-0966">Cell projection</keyword>
<evidence type="ECO:0000256" key="8">
    <source>
        <dbReference type="ARBA" id="ARBA00023225"/>
    </source>
</evidence>
<dbReference type="InterPro" id="IPR018035">
    <property type="entry name" value="Flagellar_FliH/T3SS_HrpE"/>
</dbReference>
<accession>A0A1J5RDE7</accession>
<dbReference type="GO" id="GO:0009288">
    <property type="term" value="C:bacterial-type flagellum"/>
    <property type="evidence" value="ECO:0007669"/>
    <property type="project" value="InterPro"/>
</dbReference>
<proteinExistence type="inferred from homology"/>
<evidence type="ECO:0000259" key="10">
    <source>
        <dbReference type="Pfam" id="PF02108"/>
    </source>
</evidence>
<evidence type="ECO:0000256" key="9">
    <source>
        <dbReference type="SAM" id="MobiDB-lite"/>
    </source>
</evidence>
<keyword evidence="5" id="KW-0963">Cytoplasm</keyword>
<feature type="compositionally biased region" description="Basic and acidic residues" evidence="9">
    <location>
        <begin position="29"/>
        <end position="40"/>
    </location>
</feature>
<evidence type="ECO:0000256" key="5">
    <source>
        <dbReference type="ARBA" id="ARBA00022490"/>
    </source>
</evidence>
<dbReference type="GO" id="GO:0003774">
    <property type="term" value="F:cytoskeletal motor activity"/>
    <property type="evidence" value="ECO:0007669"/>
    <property type="project" value="InterPro"/>
</dbReference>